<keyword evidence="3" id="KW-1185">Reference proteome</keyword>
<dbReference type="EMBL" id="JAZDQT010000003">
    <property type="protein sequence ID" value="MEE1947200.1"/>
    <property type="molecule type" value="Genomic_DNA"/>
</dbReference>
<protein>
    <submittedName>
        <fullName evidence="2">ORF6N domain-containing protein</fullName>
    </submittedName>
</protein>
<reference evidence="2 3" key="1">
    <citation type="submission" date="2024-01" db="EMBL/GenBank/DDBJ databases">
        <title>Pedobacter sp. nov., isolated from fresh soil.</title>
        <authorList>
            <person name="Le N.T.T."/>
        </authorList>
    </citation>
    <scope>NUCLEOTIDE SEQUENCE [LARGE SCALE GENOMIC DNA]</scope>
    <source>
        <strain evidence="2 3">KR3-3</strain>
    </source>
</reference>
<dbReference type="RefSeq" id="WP_330109482.1">
    <property type="nucleotide sequence ID" value="NZ_JAZDQT010000003.1"/>
</dbReference>
<dbReference type="Pfam" id="PF10543">
    <property type="entry name" value="ORF6N"/>
    <property type="match status" value="1"/>
</dbReference>
<accession>A0ABU7ICI6</accession>
<evidence type="ECO:0000259" key="1">
    <source>
        <dbReference type="Pfam" id="PF10543"/>
    </source>
</evidence>
<dbReference type="Proteomes" id="UP001336835">
    <property type="component" value="Unassembled WGS sequence"/>
</dbReference>
<evidence type="ECO:0000313" key="2">
    <source>
        <dbReference type="EMBL" id="MEE1947200.1"/>
    </source>
</evidence>
<comment type="caution">
    <text evidence="2">The sequence shown here is derived from an EMBL/GenBank/DDBJ whole genome shotgun (WGS) entry which is preliminary data.</text>
</comment>
<gene>
    <name evidence="2" type="ORF">VRU48_18885</name>
</gene>
<name>A0ABU7ICI6_9SPHI</name>
<sequence length="171" mass="20112">MELQTIKNKIYEIRNQKVILDFDLSALYETETRALKQAVNRNMDRFPEDFMFQLTKTEWSELITKSDNLSPTAKFSPSRPYAFTEQGVAMISSVLKSKKAIEVNISIMRAFVLIRQYALSHRELTDKLQEMEARFDQQFSDVYEALTFLMDKNDQETNQKQREKIGYKITS</sequence>
<proteinExistence type="predicted"/>
<organism evidence="2 3">
    <name type="scientific">Pedobacter albus</name>
    <dbReference type="NCBI Taxonomy" id="3113905"/>
    <lineage>
        <taxon>Bacteria</taxon>
        <taxon>Pseudomonadati</taxon>
        <taxon>Bacteroidota</taxon>
        <taxon>Sphingobacteriia</taxon>
        <taxon>Sphingobacteriales</taxon>
        <taxon>Sphingobacteriaceae</taxon>
        <taxon>Pedobacter</taxon>
    </lineage>
</organism>
<dbReference type="InterPro" id="IPR018873">
    <property type="entry name" value="KilA-N_DNA-bd_domain"/>
</dbReference>
<evidence type="ECO:0000313" key="3">
    <source>
        <dbReference type="Proteomes" id="UP001336835"/>
    </source>
</evidence>
<feature type="domain" description="KilA-N DNA-binding" evidence="1">
    <location>
        <begin position="8"/>
        <end position="94"/>
    </location>
</feature>